<gene>
    <name evidence="2" type="ORF">VZ95_17275</name>
</gene>
<accession>A0A0F3ISE2</accession>
<dbReference type="InterPro" id="IPR015867">
    <property type="entry name" value="N-reg_PII/ATP_PRibTrfase_C"/>
</dbReference>
<name>A0A0F3ISE2_9PROT</name>
<dbReference type="InterPro" id="IPR002187">
    <property type="entry name" value="N-reg_PII"/>
</dbReference>
<protein>
    <recommendedName>
        <fullName evidence="1">Nitrogen regulatory protein P-II</fullName>
    </recommendedName>
</protein>
<dbReference type="RefSeq" id="WP_045776965.1">
    <property type="nucleotide sequence ID" value="NZ_LAJY01000549.1"/>
</dbReference>
<comment type="caution">
    <text evidence="2">The sequence shown here is derived from an EMBL/GenBank/DDBJ whole genome shotgun (WGS) entry which is preliminary data.</text>
</comment>
<dbReference type="GO" id="GO:0030234">
    <property type="term" value="F:enzyme regulator activity"/>
    <property type="evidence" value="ECO:0007669"/>
    <property type="project" value="InterPro"/>
</dbReference>
<dbReference type="Proteomes" id="UP000033774">
    <property type="component" value="Unassembled WGS sequence"/>
</dbReference>
<dbReference type="EMBL" id="LAJY01000549">
    <property type="protein sequence ID" value="KJV08519.1"/>
    <property type="molecule type" value="Genomic_DNA"/>
</dbReference>
<sequence length="102" mass="10879">MVQTYPRKKIELIVETAYLPAMLAMIDASGATGYTVIRDLLGRGHHGERGREALGGNGNALVMVITTAAIADTILTGSQRILGDGFGIVTLSDVQVLRPDHF</sequence>
<evidence type="ECO:0000313" key="2">
    <source>
        <dbReference type="EMBL" id="KJV08519.1"/>
    </source>
</evidence>
<dbReference type="Gene3D" id="3.30.70.120">
    <property type="match status" value="1"/>
</dbReference>
<proteinExistence type="predicted"/>
<organism evidence="2 3">
    <name type="scientific">Elstera litoralis</name>
    <dbReference type="NCBI Taxonomy" id="552518"/>
    <lineage>
        <taxon>Bacteria</taxon>
        <taxon>Pseudomonadati</taxon>
        <taxon>Pseudomonadota</taxon>
        <taxon>Alphaproteobacteria</taxon>
        <taxon>Rhodospirillales</taxon>
        <taxon>Rhodospirillaceae</taxon>
        <taxon>Elstera</taxon>
    </lineage>
</organism>
<dbReference type="Pfam" id="PF00543">
    <property type="entry name" value="P-II"/>
    <property type="match status" value="1"/>
</dbReference>
<evidence type="ECO:0000313" key="3">
    <source>
        <dbReference type="Proteomes" id="UP000033774"/>
    </source>
</evidence>
<reference evidence="2 3" key="1">
    <citation type="submission" date="2015-03" db="EMBL/GenBank/DDBJ databases">
        <title>Draft genome sequence of Elstera litoralis.</title>
        <authorList>
            <person name="Rahalkar M.C."/>
            <person name="Dhakephalkar P.K."/>
            <person name="Pore S.D."/>
            <person name="Arora P."/>
            <person name="Kapse N.G."/>
            <person name="Pandit P.S."/>
        </authorList>
    </citation>
    <scope>NUCLEOTIDE SEQUENCE [LARGE SCALE GENOMIC DNA]</scope>
    <source>
        <strain evidence="2 3">Dia-1</strain>
    </source>
</reference>
<dbReference type="GO" id="GO:0006808">
    <property type="term" value="P:regulation of nitrogen utilization"/>
    <property type="evidence" value="ECO:0007669"/>
    <property type="project" value="InterPro"/>
</dbReference>
<dbReference type="AlphaFoldDB" id="A0A0F3ISE2"/>
<dbReference type="SUPFAM" id="SSF54913">
    <property type="entry name" value="GlnB-like"/>
    <property type="match status" value="1"/>
</dbReference>
<dbReference type="OrthoDB" id="1493510at2"/>
<dbReference type="InterPro" id="IPR011322">
    <property type="entry name" value="N-reg_PII-like_a/b"/>
</dbReference>
<keyword evidence="3" id="KW-1185">Reference proteome</keyword>
<evidence type="ECO:0000256" key="1">
    <source>
        <dbReference type="ARBA" id="ARBA00015681"/>
    </source>
</evidence>